<sequence length="52" mass="5344">MSLELVEGVRKSFLSSGYALGPVSSRCEAAAVAGFTTRFYSLLGVSPEGGST</sequence>
<proteinExistence type="predicted"/>
<accession>A0AA42CN40</accession>
<dbReference type="RefSeq" id="WP_282589517.1">
    <property type="nucleotide sequence ID" value="NZ_JAMOIM010000100.1"/>
</dbReference>
<name>A0AA42CN40_9HYPH</name>
<dbReference type="AlphaFoldDB" id="A0AA42CN40"/>
<protein>
    <submittedName>
        <fullName evidence="1">Uncharacterized protein</fullName>
    </submittedName>
</protein>
<evidence type="ECO:0000313" key="1">
    <source>
        <dbReference type="EMBL" id="MCW6513143.1"/>
    </source>
</evidence>
<dbReference type="EMBL" id="JAMOIM010000100">
    <property type="protein sequence ID" value="MCW6513143.1"/>
    <property type="molecule type" value="Genomic_DNA"/>
</dbReference>
<organism evidence="1 2">
    <name type="scientific">Lichenifustis flavocetrariae</name>
    <dbReference type="NCBI Taxonomy" id="2949735"/>
    <lineage>
        <taxon>Bacteria</taxon>
        <taxon>Pseudomonadati</taxon>
        <taxon>Pseudomonadota</taxon>
        <taxon>Alphaproteobacteria</taxon>
        <taxon>Hyphomicrobiales</taxon>
        <taxon>Lichenihabitantaceae</taxon>
        <taxon>Lichenifustis</taxon>
    </lineage>
</organism>
<keyword evidence="2" id="KW-1185">Reference proteome</keyword>
<comment type="caution">
    <text evidence="1">The sequence shown here is derived from an EMBL/GenBank/DDBJ whole genome shotgun (WGS) entry which is preliminary data.</text>
</comment>
<evidence type="ECO:0000313" key="2">
    <source>
        <dbReference type="Proteomes" id="UP001165667"/>
    </source>
</evidence>
<gene>
    <name evidence="1" type="ORF">M8523_35425</name>
</gene>
<reference evidence="1" key="1">
    <citation type="submission" date="2022-05" db="EMBL/GenBank/DDBJ databases">
        <authorList>
            <person name="Pankratov T."/>
        </authorList>
    </citation>
    <scope>NUCLEOTIDE SEQUENCE</scope>
    <source>
        <strain evidence="1">BP6-180914</strain>
    </source>
</reference>
<dbReference type="Proteomes" id="UP001165667">
    <property type="component" value="Unassembled WGS sequence"/>
</dbReference>